<dbReference type="Proteomes" id="UP001138997">
    <property type="component" value="Unassembled WGS sequence"/>
</dbReference>
<dbReference type="GO" id="GO:0005539">
    <property type="term" value="F:glycosaminoglycan binding"/>
    <property type="evidence" value="ECO:0007669"/>
    <property type="project" value="TreeGrafter"/>
</dbReference>
<dbReference type="InterPro" id="IPR000917">
    <property type="entry name" value="Sulfatase_N"/>
</dbReference>
<name>A0A9X1NIH6_9ACTN</name>
<evidence type="ECO:0000256" key="6">
    <source>
        <dbReference type="SAM" id="MobiDB-lite"/>
    </source>
</evidence>
<dbReference type="CDD" id="cd16147">
    <property type="entry name" value="G6S"/>
    <property type="match status" value="1"/>
</dbReference>
<keyword evidence="4" id="KW-0325">Glycoprotein</keyword>
<feature type="chain" id="PRO_5040821213" evidence="7">
    <location>
        <begin position="19"/>
        <end position="487"/>
    </location>
</feature>
<feature type="region of interest" description="Disordered" evidence="6">
    <location>
        <begin position="399"/>
        <end position="418"/>
    </location>
</feature>
<evidence type="ECO:0000256" key="4">
    <source>
        <dbReference type="ARBA" id="ARBA00023180"/>
    </source>
</evidence>
<proteinExistence type="inferred from homology"/>
<dbReference type="RefSeq" id="WP_231447407.1">
    <property type="nucleotide sequence ID" value="NZ_JAJOMB010000017.1"/>
</dbReference>
<evidence type="ECO:0000256" key="3">
    <source>
        <dbReference type="ARBA" id="ARBA00022801"/>
    </source>
</evidence>
<dbReference type="GO" id="GO:0030203">
    <property type="term" value="P:glycosaminoglycan metabolic process"/>
    <property type="evidence" value="ECO:0007669"/>
    <property type="project" value="InterPro"/>
</dbReference>
<feature type="modified residue" description="3-oxoalanine (Cys)" evidence="5">
    <location>
        <position position="73"/>
    </location>
</feature>
<dbReference type="Pfam" id="PF00884">
    <property type="entry name" value="Sulfatase"/>
    <property type="match status" value="1"/>
</dbReference>
<gene>
    <name evidence="9" type="ORF">LR394_27595</name>
</gene>
<dbReference type="PIRSF" id="PIRSF036666">
    <property type="entry name" value="G6S"/>
    <property type="match status" value="1"/>
</dbReference>
<dbReference type="PANTHER" id="PTHR43108">
    <property type="entry name" value="N-ACETYLGLUCOSAMINE-6-SULFATASE FAMILY MEMBER"/>
    <property type="match status" value="1"/>
</dbReference>
<feature type="domain" description="Sulfatase N-terminal" evidence="8">
    <location>
        <begin position="32"/>
        <end position="363"/>
    </location>
</feature>
<dbReference type="PROSITE" id="PS00523">
    <property type="entry name" value="SULFATASE_1"/>
    <property type="match status" value="1"/>
</dbReference>
<accession>A0A9X1NIH6</accession>
<feature type="signal peptide" evidence="7">
    <location>
        <begin position="1"/>
        <end position="18"/>
    </location>
</feature>
<keyword evidence="3" id="KW-0378">Hydrolase</keyword>
<dbReference type="EMBL" id="JAJOMB010000017">
    <property type="protein sequence ID" value="MCD5314675.1"/>
    <property type="molecule type" value="Genomic_DNA"/>
</dbReference>
<dbReference type="Gene3D" id="3.40.720.10">
    <property type="entry name" value="Alkaline Phosphatase, subunit A"/>
    <property type="match status" value="1"/>
</dbReference>
<evidence type="ECO:0000256" key="2">
    <source>
        <dbReference type="ARBA" id="ARBA00022729"/>
    </source>
</evidence>
<evidence type="ECO:0000313" key="9">
    <source>
        <dbReference type="EMBL" id="MCD5314675.1"/>
    </source>
</evidence>
<protein>
    <submittedName>
        <fullName evidence="9">Sulfatase</fullName>
    </submittedName>
</protein>
<dbReference type="PANTHER" id="PTHR43108:SF8">
    <property type="entry name" value="SD21168P"/>
    <property type="match status" value="1"/>
</dbReference>
<organism evidence="9 10">
    <name type="scientific">Kineosporia babensis</name>
    <dbReference type="NCBI Taxonomy" id="499548"/>
    <lineage>
        <taxon>Bacteria</taxon>
        <taxon>Bacillati</taxon>
        <taxon>Actinomycetota</taxon>
        <taxon>Actinomycetes</taxon>
        <taxon>Kineosporiales</taxon>
        <taxon>Kineosporiaceae</taxon>
        <taxon>Kineosporia</taxon>
    </lineage>
</organism>
<evidence type="ECO:0000313" key="10">
    <source>
        <dbReference type="Proteomes" id="UP001138997"/>
    </source>
</evidence>
<keyword evidence="2 7" id="KW-0732">Signal</keyword>
<dbReference type="InterPro" id="IPR017850">
    <property type="entry name" value="Alkaline_phosphatase_core_sf"/>
</dbReference>
<evidence type="ECO:0000256" key="1">
    <source>
        <dbReference type="ARBA" id="ARBA00008779"/>
    </source>
</evidence>
<keyword evidence="10" id="KW-1185">Reference proteome</keyword>
<evidence type="ECO:0000259" key="8">
    <source>
        <dbReference type="Pfam" id="PF00884"/>
    </source>
</evidence>
<dbReference type="SUPFAM" id="SSF53649">
    <property type="entry name" value="Alkaline phosphatase-like"/>
    <property type="match status" value="1"/>
</dbReference>
<sequence length="487" mass="53815">MTVVLAALLAGCTGSSGADPEPRRTAQDPAKPNLVLVLLDDMSMNLLQYVPSVAQMQQEGTTFSNYYVTDSLCCPSRASIFTGRYPHNTGIYRNVGDDGGYVTFKALGLESDTMAVDLQKAGYRTAMMGKYLNQYQPGFPEKPRKVPAGWSEWAVAGYGYNGYNYSLNQNGEVVKYGSDPQDYITDVLSGRAQDFIRRAGSENQPFMLEVAPFMPHAPYIPAERHKNELAGLKAPRTESYGARPKNAPSWLKPYQLTKADQKNMDRDFRLRAQTMLSIDEMITAMRKQLTELGIANNTYLVFSSDNGYHMGEHSLTNGKTTAFDTDIQVPFVVVGPDVPAGQTVDALASNIDIRSTFGDLAGAQVPETVDGRSLAPLWRKEDPGPEERKFVLVEHHGPVTDKKDPDYPLPEGGNPPDYEAIRGPDWLYVVYKSGEQEYYDMSKDPFQLNNIARKMPAKRLKQLNTALRRAEACAGTVACAKAQGVTQ</sequence>
<dbReference type="InterPro" id="IPR024607">
    <property type="entry name" value="Sulfatase_CS"/>
</dbReference>
<comment type="PTM">
    <text evidence="5">The conversion to 3-oxoalanine (also known as C-formylglycine, FGly), of a serine or cysteine residue in prokaryotes and of a cysteine residue in eukaryotes, is critical for catalytic activity.</text>
</comment>
<comment type="caution">
    <text evidence="9">The sequence shown here is derived from an EMBL/GenBank/DDBJ whole genome shotgun (WGS) entry which is preliminary data.</text>
</comment>
<dbReference type="InterPro" id="IPR012251">
    <property type="entry name" value="GlcNAc_6-SO4ase"/>
</dbReference>
<dbReference type="GO" id="GO:0008449">
    <property type="term" value="F:N-acetylglucosamine-6-sulfatase activity"/>
    <property type="evidence" value="ECO:0007669"/>
    <property type="project" value="InterPro"/>
</dbReference>
<evidence type="ECO:0000256" key="7">
    <source>
        <dbReference type="SAM" id="SignalP"/>
    </source>
</evidence>
<dbReference type="AlphaFoldDB" id="A0A9X1NIH6"/>
<evidence type="ECO:0000256" key="5">
    <source>
        <dbReference type="PIRSR" id="PIRSR036666-50"/>
    </source>
</evidence>
<comment type="similarity">
    <text evidence="1">Belongs to the sulfatase family.</text>
</comment>
<reference evidence="9" key="1">
    <citation type="submission" date="2021-11" db="EMBL/GenBank/DDBJ databases">
        <title>Streptomyces corallinus and Kineosporia corallina sp. nov., two new coral-derived marine actinobacteria.</title>
        <authorList>
            <person name="Buangrab K."/>
            <person name="Sutthacheep M."/>
            <person name="Yeemin T."/>
            <person name="Harunari E."/>
            <person name="Igarashi Y."/>
            <person name="Sripreechasak P."/>
            <person name="Kanchanasin P."/>
            <person name="Tanasupawat S."/>
            <person name="Phongsopitanun W."/>
        </authorList>
    </citation>
    <scope>NUCLEOTIDE SEQUENCE</scope>
    <source>
        <strain evidence="9">JCM 31032</strain>
    </source>
</reference>